<keyword evidence="13" id="KW-0175">Coiled coil</keyword>
<evidence type="ECO:0000256" key="12">
    <source>
        <dbReference type="HAMAP-Rule" id="MF_01480"/>
    </source>
</evidence>
<organism evidence="15 16">
    <name type="scientific">Endomicrobium trichonymphae</name>
    <dbReference type="NCBI Taxonomy" id="1408204"/>
    <lineage>
        <taxon>Bacteria</taxon>
        <taxon>Pseudomonadati</taxon>
        <taxon>Elusimicrobiota</taxon>
        <taxon>Endomicrobiia</taxon>
        <taxon>Endomicrobiales</taxon>
        <taxon>Endomicrobiaceae</taxon>
        <taxon>Candidatus Endomicrobiellum</taxon>
    </lineage>
</organism>
<dbReference type="PATRIC" id="fig|471821.5.peg.93"/>
<evidence type="ECO:0000313" key="16">
    <source>
        <dbReference type="Proteomes" id="UP000001691"/>
    </source>
</evidence>
<evidence type="ECO:0000256" key="9">
    <source>
        <dbReference type="ARBA" id="ARBA00023125"/>
    </source>
</evidence>
<comment type="subunit">
    <text evidence="11 12">Monomer. Binds crRNA and tracrRNA.</text>
</comment>
<evidence type="ECO:0000256" key="13">
    <source>
        <dbReference type="SAM" id="Coils"/>
    </source>
</evidence>
<reference evidence="16" key="1">
    <citation type="journal article" date="2008" name="Proc. Natl. Acad. Sci. U.S.A.">
        <title>Complete genome of the uncultured termite group 1 bacteria in a single host protist cell.</title>
        <authorList>
            <person name="Hongoh Y."/>
            <person name="Sharma V.K."/>
            <person name="Prakash T."/>
            <person name="Noda S."/>
            <person name="Taylor T.D."/>
            <person name="Kudo T."/>
            <person name="Sakaki Y."/>
            <person name="Toyoda A."/>
            <person name="Hattori M."/>
            <person name="Ohkuma M."/>
        </authorList>
    </citation>
    <scope>NUCLEOTIDE SEQUENCE [LARGE SCALE GENOMIC DNA]</scope>
    <source>
        <strain evidence="16">Rs-D17 genomovar Ri2008</strain>
    </source>
</reference>
<dbReference type="EMBL" id="AP009510">
    <property type="protein sequence ID" value="BAG13539.1"/>
    <property type="molecule type" value="Genomic_DNA"/>
</dbReference>
<dbReference type="KEGG" id="rsd:TGRD_056"/>
<evidence type="ECO:0000256" key="1">
    <source>
        <dbReference type="ARBA" id="ARBA00001946"/>
    </source>
</evidence>
<feature type="active site" description="Proton acceptor for HNH nuclease domain" evidence="12">
    <location>
        <position position="507"/>
    </location>
</feature>
<dbReference type="HOGENOM" id="CLU_294047_0_0_0"/>
<keyword evidence="10" id="KW-0464">Manganese</keyword>
<evidence type="ECO:0000256" key="8">
    <source>
        <dbReference type="ARBA" id="ARBA00023118"/>
    </source>
</evidence>
<keyword evidence="2 12" id="KW-0540">Nuclease</keyword>
<dbReference type="GO" id="GO:0004519">
    <property type="term" value="F:endonuclease activity"/>
    <property type="evidence" value="ECO:0007669"/>
    <property type="project" value="UniProtKB-UniRule"/>
</dbReference>
<feature type="domain" description="HNH Cas9-type" evidence="14">
    <location>
        <begin position="429"/>
        <end position="588"/>
    </location>
</feature>
<proteinExistence type="inferred from homology"/>
<evidence type="ECO:0000256" key="10">
    <source>
        <dbReference type="ARBA" id="ARBA00023211"/>
    </source>
</evidence>
<dbReference type="GO" id="GO:0003677">
    <property type="term" value="F:DNA binding"/>
    <property type="evidence" value="ECO:0007669"/>
    <property type="project" value="UniProtKB-UniRule"/>
</dbReference>
<dbReference type="HAMAP" id="MF_01480">
    <property type="entry name" value="Cas9"/>
    <property type="match status" value="1"/>
</dbReference>
<dbReference type="InterPro" id="IPR036397">
    <property type="entry name" value="RNaseH_sf"/>
</dbReference>
<dbReference type="Pfam" id="PF18541">
    <property type="entry name" value="RuvC_III"/>
    <property type="match status" value="1"/>
</dbReference>
<dbReference type="InterPro" id="IPR028629">
    <property type="entry name" value="Cas9"/>
</dbReference>
<evidence type="ECO:0000313" key="15">
    <source>
        <dbReference type="EMBL" id="BAG13539.1"/>
    </source>
</evidence>
<dbReference type="InterPro" id="IPR041383">
    <property type="entry name" value="RuvC_III"/>
</dbReference>
<evidence type="ECO:0000256" key="11">
    <source>
        <dbReference type="ARBA" id="ARBA00046380"/>
    </source>
</evidence>
<evidence type="ECO:0000256" key="2">
    <source>
        <dbReference type="ARBA" id="ARBA00022722"/>
    </source>
</evidence>
<comment type="domain">
    <text evidence="12">Has 2 endonuclease domains. The discontinuous RuvC-like domain cleaves the target DNA noncomplementary to crRNA while the HNH nuclease domain cleaves the target DNA complementary to crRNA.</text>
</comment>
<keyword evidence="6" id="KW-0460">Magnesium</keyword>
<gene>
    <name evidence="12" type="primary">cas9</name>
    <name evidence="15" type="ordered locus">TGRD_056</name>
</gene>
<dbReference type="STRING" id="471821.TGRD_056"/>
<evidence type="ECO:0000259" key="14">
    <source>
        <dbReference type="PROSITE" id="PS51749"/>
    </source>
</evidence>
<comment type="cofactor">
    <cofactor evidence="1">
        <name>Mg(2+)</name>
        <dbReference type="ChEBI" id="CHEBI:18420"/>
    </cofactor>
</comment>
<keyword evidence="7 12" id="KW-0694">RNA-binding</keyword>
<keyword evidence="9 12" id="KW-0238">DNA-binding</keyword>
<dbReference type="GO" id="GO:0016787">
    <property type="term" value="F:hydrolase activity"/>
    <property type="evidence" value="ECO:0007669"/>
    <property type="project" value="UniProtKB-KW"/>
</dbReference>
<dbReference type="NCBIfam" id="TIGR01865">
    <property type="entry name" value="cas_Csn1"/>
    <property type="match status" value="1"/>
</dbReference>
<dbReference type="AlphaFoldDB" id="B1GZ57"/>
<dbReference type="Pfam" id="PF13395">
    <property type="entry name" value="HNH_4"/>
    <property type="match status" value="1"/>
</dbReference>
<dbReference type="Gene3D" id="3.30.420.10">
    <property type="entry name" value="Ribonuclease H-like superfamily/Ribonuclease H"/>
    <property type="match status" value="2"/>
</dbReference>
<dbReference type="EC" id="3.1.-.-" evidence="12"/>
<keyword evidence="16" id="KW-1185">Reference proteome</keyword>
<keyword evidence="3" id="KW-0479">Metal-binding</keyword>
<name>B1GZ57_ENDTX</name>
<dbReference type="InterPro" id="IPR003615">
    <property type="entry name" value="HNH_nuc"/>
</dbReference>
<dbReference type="GO" id="GO:0051607">
    <property type="term" value="P:defense response to virus"/>
    <property type="evidence" value="ECO:0007669"/>
    <property type="project" value="UniProtKB-UniRule"/>
</dbReference>
<evidence type="ECO:0000256" key="7">
    <source>
        <dbReference type="ARBA" id="ARBA00022884"/>
    </source>
</evidence>
<evidence type="ECO:0000256" key="6">
    <source>
        <dbReference type="ARBA" id="ARBA00022842"/>
    </source>
</evidence>
<keyword evidence="8 12" id="KW-0051">Antiviral defense</keyword>
<dbReference type="GO" id="GO:0043571">
    <property type="term" value="P:maintenance of CRISPR repeat elements"/>
    <property type="evidence" value="ECO:0007669"/>
    <property type="project" value="UniProtKB-UniRule"/>
</dbReference>
<accession>B1GZ57</accession>
<dbReference type="GO" id="GO:0003723">
    <property type="term" value="F:RNA binding"/>
    <property type="evidence" value="ECO:0007669"/>
    <property type="project" value="UniProtKB-UniRule"/>
</dbReference>
<protein>
    <recommendedName>
        <fullName evidence="12">CRISPR-associated endonuclease Cas9</fullName>
        <ecNumber evidence="12">3.1.-.-</ecNumber>
    </recommendedName>
</protein>
<comment type="similarity">
    <text evidence="12">Belongs to the CRISPR-associated Cas9 family.</text>
</comment>
<evidence type="ECO:0000256" key="4">
    <source>
        <dbReference type="ARBA" id="ARBA00022759"/>
    </source>
</evidence>
<dbReference type="Proteomes" id="UP000001691">
    <property type="component" value="Chromosome"/>
</dbReference>
<dbReference type="GO" id="GO:0046872">
    <property type="term" value="F:metal ion binding"/>
    <property type="evidence" value="ECO:0007669"/>
    <property type="project" value="UniProtKB-UniRule"/>
</dbReference>
<comment type="function">
    <text evidence="12">CRISPR (clustered regularly interspaced short palindromic repeat) is an adaptive immune system that provides protection against mobile genetic elements (viruses, transposable elements and conjugative plasmids). CRISPR clusters contain spacers, sequences complementary to antecedent mobile elements, and target invading nucleic acids. CRISPR clusters are transcribed and processed into CRISPR RNA (crRNA). In type II CRISPR systems correct processing of pre-crRNA requires a trans-encoded small RNA (tracrRNA), endogenous ribonuclease 3 (rnc) and this protein. The tracrRNA serves as a guide for ribonuclease 3-aided processing of pre-crRNA. Subsequently Cas9/crRNA/tracrRNA endonucleolytically cleaves linear or circular dsDNA target complementary to the spacer; Cas9 is inactive in the absence of the 2 guide RNAs (gRNA). Cas9 recognizes the protospacer adjacent motif (PAM) in the CRISPR repeat sequences to help distinguish self versus nonself, as targets within the bacterial CRISPR locus do not have PAMs. PAM recognition is also required for catalytic activity.</text>
</comment>
<comment type="caution">
    <text evidence="12">Lacks conserved residue(s) required for the propagation of feature annotation.</text>
</comment>
<sequence>MLYHIANHRGTDSVRSFLEYDDDKIKENTLTAKIAKETKKVIDAKKYRTFGEYLYKGKIEKFQQNIRKKVSNRKTPANKNKEFAVTRDVIIKETEKILASQKQYYTYILTDEYIKKIKDAISYQTEKLIPESGYCPYFKDEKRLPRSHKLNEYRRMYEALNNAKYFDPVLDENTGEILSYQEKEFSREEKKILFDEVLLKGMELTESGAKKLLYHLPDGCEVQLQGRDKTTQKIKGYALVDLEASPFWLRLSQQQQDEFLYDWNSLPLEKLKPKLTNYYSLTESEVDETFQEIKLPSNYASVGKKAMEILLTYIKDGCSYTEALEKAVSEGKLKVDKQTMIYDSLPYYGKILKESTQKLIGKAFSKQFADRNYKEPDTNKNEREFGKIANPVVHQTLNELRKLINEIITVFGKKPLEIGLETTRELKKSKKNREYLSKQQNKNEYARNRIYKEYIEPHLSQIKSRQENPSKYISKFELLEEQNFICPFCSEKITPDDIINSKVDVEHIFPIEESEDITKNNLVIAHNECNADKGKKSPFDAFGDKTSGKYRWNCILHNAQKNLPHKVWRFYQGSLEKFLENKPMSRRFGTDNSYISKIAARYLACLFNDPYHSEIFCIKSSLIAQLRIAWDLNSIMVPLVKNILSEKELEEFKISKNKKIRIDNRHHALDAIVIAYANRGYHNFLNRIHAKEYKINYREKSWLSKILLPPLNRDLEDFKISVKDSIEKANVSIKHDHNTNGSLVKATAYKVYYSGAGEYIITTSKNVEEISFKEKEDPKDTLYRALCKFECRDIDIKDEKLIKKLKYNSTLYKKVQNNLSKAKQELEQDNKKTEEEGKKSQKITEVRIYKKACSLVKGQYIQCGSRLKDKFFAVKEPTEIKTGLGYDTGDNLFLDLYYDKTGKLCGEIIRKVNFNRNKPNYQKEGYTLFERIYQSDILEVDTSEDRISLKNKTGSAPSDRTFIKVNTFTEVNAYFDGKRDKIQIFFGNLLKSSFKNDSFFISSMQKYNVRKVILTSLGIIKYRSQILKNKEV</sequence>
<dbReference type="PROSITE" id="PS51749">
    <property type="entry name" value="HNH_CAS9"/>
    <property type="match status" value="1"/>
</dbReference>
<keyword evidence="4 12" id="KW-0255">Endonuclease</keyword>
<keyword evidence="5 12" id="KW-0378">Hydrolase</keyword>
<feature type="coiled-coil region" evidence="13">
    <location>
        <begin position="812"/>
        <end position="843"/>
    </location>
</feature>
<evidence type="ECO:0000256" key="5">
    <source>
        <dbReference type="ARBA" id="ARBA00022801"/>
    </source>
</evidence>
<evidence type="ECO:0000256" key="3">
    <source>
        <dbReference type="ARBA" id="ARBA00022723"/>
    </source>
</evidence>
<dbReference type="InterPro" id="IPR033114">
    <property type="entry name" value="HNH_CAS9"/>
</dbReference>